<dbReference type="InterPro" id="IPR041698">
    <property type="entry name" value="Methyltransf_25"/>
</dbReference>
<comment type="caution">
    <text evidence="2">The sequence shown here is derived from an EMBL/GenBank/DDBJ whole genome shotgun (WGS) entry which is preliminary data.</text>
</comment>
<dbReference type="Proteomes" id="UP000246352">
    <property type="component" value="Unassembled WGS sequence"/>
</dbReference>
<protein>
    <submittedName>
        <fullName evidence="2">S-adenosylmethionine-diacylgycerolhomoserine-N-methyltransferase</fullName>
    </submittedName>
</protein>
<evidence type="ECO:0000259" key="1">
    <source>
        <dbReference type="Pfam" id="PF13649"/>
    </source>
</evidence>
<dbReference type="Gene3D" id="3.40.50.150">
    <property type="entry name" value="Vaccinia Virus protein VP39"/>
    <property type="match status" value="1"/>
</dbReference>
<dbReference type="GO" id="GO:0008168">
    <property type="term" value="F:methyltransferase activity"/>
    <property type="evidence" value="ECO:0007669"/>
    <property type="project" value="UniProtKB-KW"/>
</dbReference>
<evidence type="ECO:0000313" key="3">
    <source>
        <dbReference type="Proteomes" id="UP000246352"/>
    </source>
</evidence>
<dbReference type="InterPro" id="IPR029063">
    <property type="entry name" value="SAM-dependent_MTases_sf"/>
</dbReference>
<dbReference type="PANTHER" id="PTHR47473">
    <property type="entry name" value="BTA1P"/>
    <property type="match status" value="1"/>
</dbReference>
<gene>
    <name evidence="2" type="ORF">DFR52_104188</name>
</gene>
<accession>A0A317PI59</accession>
<dbReference type="Pfam" id="PF13649">
    <property type="entry name" value="Methyltransf_25"/>
    <property type="match status" value="1"/>
</dbReference>
<name>A0A317PI59_9HYPH</name>
<sequence length="217" mass="24358">MAIAPANGSLMDGIYRHQRHIYDFTRRYYLLGRDRLIADLRPSPGGTVLEIGCGTARNLIAAARLYPEARLFGIDISSEMLRSARHMVERNGLDRRIMLARGDATGFDAGDLFGVEGFDRILFSYSLSMIPGWTAALSCAIAKLAPGGQLHIVDFGDQRGLPVWFRRALKAWLARFHVTPRLDLDAELERLAIAHGGLTRSRRLYRDYAVLAVWQKD</sequence>
<keyword evidence="3" id="KW-1185">Reference proteome</keyword>
<evidence type="ECO:0000313" key="2">
    <source>
        <dbReference type="EMBL" id="PWV98897.1"/>
    </source>
</evidence>
<dbReference type="CDD" id="cd02440">
    <property type="entry name" value="AdoMet_MTases"/>
    <property type="match status" value="1"/>
</dbReference>
<feature type="domain" description="Methyltransferase" evidence="1">
    <location>
        <begin position="48"/>
        <end position="148"/>
    </location>
</feature>
<dbReference type="EMBL" id="QGTR01000004">
    <property type="protein sequence ID" value="PWV98897.1"/>
    <property type="molecule type" value="Genomic_DNA"/>
</dbReference>
<dbReference type="RefSeq" id="WP_110033063.1">
    <property type="nucleotide sequence ID" value="NZ_QGTR01000004.1"/>
</dbReference>
<organism evidence="2 3">
    <name type="scientific">Hoeflea marina</name>
    <dbReference type="NCBI Taxonomy" id="274592"/>
    <lineage>
        <taxon>Bacteria</taxon>
        <taxon>Pseudomonadati</taxon>
        <taxon>Pseudomonadota</taxon>
        <taxon>Alphaproteobacteria</taxon>
        <taxon>Hyphomicrobiales</taxon>
        <taxon>Rhizobiaceae</taxon>
        <taxon>Hoeflea</taxon>
    </lineage>
</organism>
<keyword evidence="2" id="KW-0489">Methyltransferase</keyword>
<dbReference type="GO" id="GO:0032259">
    <property type="term" value="P:methylation"/>
    <property type="evidence" value="ECO:0007669"/>
    <property type="project" value="UniProtKB-KW"/>
</dbReference>
<proteinExistence type="predicted"/>
<dbReference type="AlphaFoldDB" id="A0A317PI59"/>
<keyword evidence="2" id="KW-0808">Transferase</keyword>
<dbReference type="SUPFAM" id="SSF53335">
    <property type="entry name" value="S-adenosyl-L-methionine-dependent methyltransferases"/>
    <property type="match status" value="1"/>
</dbReference>
<dbReference type="PANTHER" id="PTHR47473:SF1">
    <property type="entry name" value="METHYLTRANSFERASE DOMAIN-CONTAINING PROTEIN"/>
    <property type="match status" value="1"/>
</dbReference>
<reference evidence="2 3" key="1">
    <citation type="submission" date="2018-05" db="EMBL/GenBank/DDBJ databases">
        <title>Genomic Encyclopedia of Type Strains, Phase IV (KMG-IV): sequencing the most valuable type-strain genomes for metagenomic binning, comparative biology and taxonomic classification.</title>
        <authorList>
            <person name="Goeker M."/>
        </authorList>
    </citation>
    <scope>NUCLEOTIDE SEQUENCE [LARGE SCALE GENOMIC DNA]</scope>
    <source>
        <strain evidence="2 3">DSM 16791</strain>
    </source>
</reference>
<dbReference type="OrthoDB" id="5298787at2"/>